<dbReference type="GO" id="GO:0016020">
    <property type="term" value="C:membrane"/>
    <property type="evidence" value="ECO:0007669"/>
    <property type="project" value="UniProtKB-SubCell"/>
</dbReference>
<feature type="non-terminal residue" evidence="9">
    <location>
        <position position="1"/>
    </location>
</feature>
<dbReference type="InterPro" id="IPR050932">
    <property type="entry name" value="TM2D1-3-like"/>
</dbReference>
<keyword evidence="2 7" id="KW-0812">Transmembrane</keyword>
<comment type="caution">
    <text evidence="9">The sequence shown here is derived from an EMBL/GenBank/DDBJ whole genome shotgun (WGS) entry which is preliminary data.</text>
</comment>
<evidence type="ECO:0000313" key="9">
    <source>
        <dbReference type="EMBL" id="KJU85720.1"/>
    </source>
</evidence>
<gene>
    <name evidence="9" type="ORF">MBAV_002086</name>
</gene>
<dbReference type="PATRIC" id="fig|29290.4.peg.2766"/>
<dbReference type="PANTHER" id="PTHR21016:SF7">
    <property type="entry name" value="TM2 DOMAIN-CONTAINING PROTEIN 3"/>
    <property type="match status" value="1"/>
</dbReference>
<feature type="transmembrane region" description="Helical" evidence="7">
    <location>
        <begin position="6"/>
        <end position="33"/>
    </location>
</feature>
<evidence type="ECO:0000256" key="1">
    <source>
        <dbReference type="ARBA" id="ARBA00004141"/>
    </source>
</evidence>
<dbReference type="Pfam" id="PF05154">
    <property type="entry name" value="TM2"/>
    <property type="match status" value="2"/>
</dbReference>
<dbReference type="InterPro" id="IPR007829">
    <property type="entry name" value="TM2"/>
</dbReference>
<keyword evidence="4 7" id="KW-1133">Transmembrane helix</keyword>
<evidence type="ECO:0000259" key="8">
    <source>
        <dbReference type="Pfam" id="PF05154"/>
    </source>
</evidence>
<organism evidence="9 10">
    <name type="scientific">Candidatus Magnetobacterium bavaricum</name>
    <dbReference type="NCBI Taxonomy" id="29290"/>
    <lineage>
        <taxon>Bacteria</taxon>
        <taxon>Pseudomonadati</taxon>
        <taxon>Nitrospirota</taxon>
        <taxon>Thermodesulfovibrionia</taxon>
        <taxon>Thermodesulfovibrionales</taxon>
        <taxon>Candidatus Magnetobacteriaceae</taxon>
        <taxon>Candidatus Magnetobacterium</taxon>
    </lineage>
</organism>
<feature type="domain" description="TM2" evidence="8">
    <location>
        <begin position="71"/>
        <end position="122"/>
    </location>
</feature>
<evidence type="ECO:0000256" key="6">
    <source>
        <dbReference type="ARBA" id="ARBA00023180"/>
    </source>
</evidence>
<comment type="subcellular location">
    <subcellularLocation>
        <location evidence="1">Membrane</location>
        <topology evidence="1">Multi-pass membrane protein</topology>
    </subcellularLocation>
</comment>
<keyword evidence="6" id="KW-0325">Glycoprotein</keyword>
<keyword evidence="3" id="KW-0732">Signal</keyword>
<keyword evidence="5 7" id="KW-0472">Membrane</keyword>
<evidence type="ECO:0000313" key="10">
    <source>
        <dbReference type="Proteomes" id="UP000033423"/>
    </source>
</evidence>
<proteinExistence type="predicted"/>
<evidence type="ECO:0000256" key="5">
    <source>
        <dbReference type="ARBA" id="ARBA00023136"/>
    </source>
</evidence>
<evidence type="ECO:0000256" key="3">
    <source>
        <dbReference type="ARBA" id="ARBA00022729"/>
    </source>
</evidence>
<feature type="transmembrane region" description="Helical" evidence="7">
    <location>
        <begin position="100"/>
        <end position="126"/>
    </location>
</feature>
<dbReference type="AlphaFoldDB" id="A0A0F3GV04"/>
<protein>
    <submittedName>
        <fullName evidence="9">Membrane protein containing TM2 domain protein</fullName>
    </submittedName>
</protein>
<dbReference type="Proteomes" id="UP000033423">
    <property type="component" value="Unassembled WGS sequence"/>
</dbReference>
<evidence type="ECO:0000256" key="7">
    <source>
        <dbReference type="SAM" id="Phobius"/>
    </source>
</evidence>
<sequence>GVHRFYLGYTTIGVIQAVVTLLTCGLGALWGIIEGFLILSGKIDKDAQGRPLSKDVEIVIAETGLSDEYTYKNKVIAGILGIFLGGLGIHRFYLGYTGIGIAQVLLTFSTGLGTIWGLVEGILILTGSINKDAQGRPLIGYK</sequence>
<accession>A0A0F3GV04</accession>
<dbReference type="PANTHER" id="PTHR21016">
    <property type="entry name" value="BETA-AMYLOID BINDING PROTEIN-RELATED"/>
    <property type="match status" value="1"/>
</dbReference>
<feature type="domain" description="TM2" evidence="8">
    <location>
        <begin position="1"/>
        <end position="36"/>
    </location>
</feature>
<dbReference type="EMBL" id="LACI01000888">
    <property type="protein sequence ID" value="KJU85720.1"/>
    <property type="molecule type" value="Genomic_DNA"/>
</dbReference>
<evidence type="ECO:0000256" key="2">
    <source>
        <dbReference type="ARBA" id="ARBA00022692"/>
    </source>
</evidence>
<keyword evidence="10" id="KW-1185">Reference proteome</keyword>
<evidence type="ECO:0000256" key="4">
    <source>
        <dbReference type="ARBA" id="ARBA00022989"/>
    </source>
</evidence>
<name>A0A0F3GV04_9BACT</name>
<reference evidence="9 10" key="1">
    <citation type="submission" date="2015-02" db="EMBL/GenBank/DDBJ databases">
        <title>Single-cell genomics of uncultivated deep-branching MTB reveals a conserved set of magnetosome genes.</title>
        <authorList>
            <person name="Kolinko S."/>
            <person name="Richter M."/>
            <person name="Glockner F.O."/>
            <person name="Brachmann A."/>
            <person name="Schuler D."/>
        </authorList>
    </citation>
    <scope>NUCLEOTIDE SEQUENCE [LARGE SCALE GENOMIC DNA]</scope>
    <source>
        <strain evidence="9">TM-1</strain>
    </source>
</reference>
<feature type="transmembrane region" description="Helical" evidence="7">
    <location>
        <begin position="75"/>
        <end position="94"/>
    </location>
</feature>